<dbReference type="GO" id="GO:0016020">
    <property type="term" value="C:membrane"/>
    <property type="evidence" value="ECO:0007669"/>
    <property type="project" value="InterPro"/>
</dbReference>
<evidence type="ECO:0000313" key="6">
    <source>
        <dbReference type="EMBL" id="SMD15321.1"/>
    </source>
</evidence>
<keyword evidence="7" id="KW-1185">Reference proteome</keyword>
<dbReference type="EMBL" id="FWXR01000047">
    <property type="protein sequence ID" value="SMD15321.1"/>
    <property type="molecule type" value="Genomic_DNA"/>
</dbReference>
<reference evidence="6 7" key="1">
    <citation type="submission" date="2017-04" db="EMBL/GenBank/DDBJ databases">
        <authorList>
            <person name="Afonso C.L."/>
            <person name="Miller P.J."/>
            <person name="Scott M.A."/>
            <person name="Spackman E."/>
            <person name="Goraichik I."/>
            <person name="Dimitrov K.M."/>
            <person name="Suarez D.L."/>
            <person name="Swayne D.E."/>
        </authorList>
    </citation>
    <scope>NUCLEOTIDE SEQUENCE [LARGE SCALE GENOMIC DNA]</scope>
    <source>
        <strain evidence="6 7">CGMCC 1.10972</strain>
    </source>
</reference>
<dbReference type="STRING" id="937218.SAMN06297251_1471"/>
<dbReference type="InterPro" id="IPR003660">
    <property type="entry name" value="HAMP_dom"/>
</dbReference>
<dbReference type="SUPFAM" id="SSF158472">
    <property type="entry name" value="HAMP domain-like"/>
    <property type="match status" value="1"/>
</dbReference>
<feature type="non-terminal residue" evidence="6">
    <location>
        <position position="363"/>
    </location>
</feature>
<dbReference type="PROSITE" id="PS50885">
    <property type="entry name" value="HAMP"/>
    <property type="match status" value="2"/>
</dbReference>
<proteinExistence type="inferred from homology"/>
<dbReference type="SMART" id="SM00304">
    <property type="entry name" value="HAMP"/>
    <property type="match status" value="2"/>
</dbReference>
<feature type="coiled-coil region" evidence="3">
    <location>
        <begin position="256"/>
        <end position="290"/>
    </location>
</feature>
<dbReference type="AlphaFoldDB" id="A0A1W2F075"/>
<feature type="domain" description="HAMP" evidence="5">
    <location>
        <begin position="219"/>
        <end position="272"/>
    </location>
</feature>
<dbReference type="Gene3D" id="6.10.340.10">
    <property type="match status" value="1"/>
</dbReference>
<accession>A0A1W2F075</accession>
<keyword evidence="4" id="KW-1133">Transmembrane helix</keyword>
<keyword evidence="1" id="KW-0145">Chemotaxis</keyword>
<evidence type="ECO:0000313" key="7">
    <source>
        <dbReference type="Proteomes" id="UP000192656"/>
    </source>
</evidence>
<evidence type="ECO:0000256" key="4">
    <source>
        <dbReference type="SAM" id="Phobius"/>
    </source>
</evidence>
<keyword evidence="3" id="KW-0175">Coiled coil</keyword>
<dbReference type="InterPro" id="IPR051310">
    <property type="entry name" value="MCP_chemotaxis"/>
</dbReference>
<feature type="domain" description="HAMP" evidence="5">
    <location>
        <begin position="306"/>
        <end position="352"/>
    </location>
</feature>
<dbReference type="PANTHER" id="PTHR43531:SF11">
    <property type="entry name" value="METHYL-ACCEPTING CHEMOTAXIS PROTEIN 3"/>
    <property type="match status" value="1"/>
</dbReference>
<gene>
    <name evidence="6" type="ORF">SAMN06297251_1471</name>
</gene>
<dbReference type="GO" id="GO:0007165">
    <property type="term" value="P:signal transduction"/>
    <property type="evidence" value="ECO:0007669"/>
    <property type="project" value="InterPro"/>
</dbReference>
<sequence length="363" mass="39565">MLSLPMKWIDRMSISGRIRLLIGLMIAAFGAIGVAAYLESKVLIQTSDDLDMIQTLVRDVSDLRTNVIDVTLAAMDSIVDKSDGSVHPDRMALMRDGMDAAKSSIAAARTLAERIERPDLVQGIEQNVAILEKGILETLPRLIEAKADASAFAQIDDVIDDTADAVNDNLKELSALAFDRLNDRVDRSREEANFATTLQIGSALAALVLLASIAYLLNRSIGASLSSLESIMTELSNGRLDVEIAGRERRDQIGSMARALQILQEASSERVRLEKDNEAARQNESLAKERQAAIESAKAEDLRVLVTAVETSFDRLSDGDLTIRMNQKLAPEFEPIRVKFNDSVSQLEAAIGGVVSSVQTIRT</sequence>
<organism evidence="6 7">
    <name type="scientific">Fulvimarina manganoxydans</name>
    <dbReference type="NCBI Taxonomy" id="937218"/>
    <lineage>
        <taxon>Bacteria</taxon>
        <taxon>Pseudomonadati</taxon>
        <taxon>Pseudomonadota</taxon>
        <taxon>Alphaproteobacteria</taxon>
        <taxon>Hyphomicrobiales</taxon>
        <taxon>Aurantimonadaceae</taxon>
        <taxon>Fulvimarina</taxon>
    </lineage>
</organism>
<dbReference type="Pfam" id="PF00672">
    <property type="entry name" value="HAMP"/>
    <property type="match status" value="1"/>
</dbReference>
<keyword evidence="4" id="KW-0812">Transmembrane</keyword>
<name>A0A1W2F075_9HYPH</name>
<dbReference type="PANTHER" id="PTHR43531">
    <property type="entry name" value="PROTEIN ICFG"/>
    <property type="match status" value="1"/>
</dbReference>
<evidence type="ECO:0000256" key="2">
    <source>
        <dbReference type="ARBA" id="ARBA00029447"/>
    </source>
</evidence>
<feature type="transmembrane region" description="Helical" evidence="4">
    <location>
        <begin position="20"/>
        <end position="38"/>
    </location>
</feature>
<dbReference type="GO" id="GO:0006935">
    <property type="term" value="P:chemotaxis"/>
    <property type="evidence" value="ECO:0007669"/>
    <property type="project" value="UniProtKB-KW"/>
</dbReference>
<dbReference type="Proteomes" id="UP000192656">
    <property type="component" value="Unassembled WGS sequence"/>
</dbReference>
<keyword evidence="4" id="KW-0472">Membrane</keyword>
<dbReference type="OrthoDB" id="2489132at2"/>
<evidence type="ECO:0000256" key="1">
    <source>
        <dbReference type="ARBA" id="ARBA00022500"/>
    </source>
</evidence>
<evidence type="ECO:0000256" key="3">
    <source>
        <dbReference type="SAM" id="Coils"/>
    </source>
</evidence>
<comment type="similarity">
    <text evidence="2">Belongs to the methyl-accepting chemotaxis (MCP) protein family.</text>
</comment>
<evidence type="ECO:0000259" key="5">
    <source>
        <dbReference type="PROSITE" id="PS50885"/>
    </source>
</evidence>
<protein>
    <submittedName>
        <fullName evidence="6">HAMP domain-containing protein</fullName>
    </submittedName>
</protein>